<dbReference type="Gene3D" id="3.40.50.2300">
    <property type="match status" value="2"/>
</dbReference>
<accession>A0ABS3IV97</accession>
<dbReference type="PANTHER" id="PTHR30146:SF109">
    <property type="entry name" value="HTH-TYPE TRANSCRIPTIONAL REGULATOR GALS"/>
    <property type="match status" value="1"/>
</dbReference>
<evidence type="ECO:0000256" key="1">
    <source>
        <dbReference type="ARBA" id="ARBA00023015"/>
    </source>
</evidence>
<keyword evidence="2 5" id="KW-0238">DNA-binding</keyword>
<evidence type="ECO:0000256" key="2">
    <source>
        <dbReference type="ARBA" id="ARBA00023125"/>
    </source>
</evidence>
<sequence>MRRATVYDVAEEAGVSIATVSFAYRHPGRVKDTTRAKVLSAARKLNYVPSASARGLARGRTGVLGLYSFDLLLEHPLGQPQEFREEDEEDEPDLRAYPLYVDEVQRGFELACWHRGQAVLLSSATASAKGETVTDIAGRVDGLALFSWSGKLSTLESLAKTIPIVMLSQSGGDLPVLYLSVDNQTGMTEMVDHLVEVHGVRNMAFVGSQEYPEVRERFEIMCSRLSQRGLIAPESAIDEGFDSPQSFASLQKTVAEGRLPDALVCANDQTALGVLDALRELDVKVPDDVVVVGVDGILAGRFASPPLTTIQLHMEQLGRVAADQLAQRDGRPWSEPKTMTVSARLRVRQSCGCNPTKQRTRSL</sequence>
<name>A0ABS3IV97_9BIFI</name>
<dbReference type="SMART" id="SM00354">
    <property type="entry name" value="HTH_LACI"/>
    <property type="match status" value="1"/>
</dbReference>
<keyword evidence="1" id="KW-0805">Transcription regulation</keyword>
<evidence type="ECO:0000259" key="4">
    <source>
        <dbReference type="PROSITE" id="PS50932"/>
    </source>
</evidence>
<evidence type="ECO:0000313" key="5">
    <source>
        <dbReference type="EMBL" id="MBO0624296.1"/>
    </source>
</evidence>
<dbReference type="Pfam" id="PF13377">
    <property type="entry name" value="Peripla_BP_3"/>
    <property type="match status" value="1"/>
</dbReference>
<dbReference type="Pfam" id="PF00356">
    <property type="entry name" value="LacI"/>
    <property type="match status" value="1"/>
</dbReference>
<dbReference type="GO" id="GO:0003677">
    <property type="term" value="F:DNA binding"/>
    <property type="evidence" value="ECO:0007669"/>
    <property type="project" value="UniProtKB-KW"/>
</dbReference>
<reference evidence="5" key="1">
    <citation type="submission" date="2021-03" db="EMBL/GenBank/DDBJ databases">
        <title>Genome sequence of Bifidobacterium asteroides strain wkB204 isolated from a honey bee gut.</title>
        <authorList>
            <person name="Motta E.V.S."/>
            <person name="Kwong W.K."/>
            <person name="Moran N.A."/>
        </authorList>
    </citation>
    <scope>NUCLEOTIDE SEQUENCE</scope>
    <source>
        <strain evidence="5">WkB204</strain>
    </source>
</reference>
<dbReference type="Gene3D" id="1.10.260.40">
    <property type="entry name" value="lambda repressor-like DNA-binding domains"/>
    <property type="match status" value="1"/>
</dbReference>
<dbReference type="InterPro" id="IPR000843">
    <property type="entry name" value="HTH_LacI"/>
</dbReference>
<dbReference type="Proteomes" id="UP000664299">
    <property type="component" value="Unassembled WGS sequence"/>
</dbReference>
<protein>
    <submittedName>
        <fullName evidence="5">LacI family DNA-binding transcriptional regulator</fullName>
    </submittedName>
</protein>
<dbReference type="CDD" id="cd01392">
    <property type="entry name" value="HTH_LacI"/>
    <property type="match status" value="1"/>
</dbReference>
<keyword evidence="3" id="KW-0804">Transcription</keyword>
<dbReference type="SUPFAM" id="SSF53822">
    <property type="entry name" value="Periplasmic binding protein-like I"/>
    <property type="match status" value="1"/>
</dbReference>
<organism evidence="5 6">
    <name type="scientific">Bifidobacterium asteroides</name>
    <dbReference type="NCBI Taxonomy" id="1684"/>
    <lineage>
        <taxon>Bacteria</taxon>
        <taxon>Bacillati</taxon>
        <taxon>Actinomycetota</taxon>
        <taxon>Actinomycetes</taxon>
        <taxon>Bifidobacteriales</taxon>
        <taxon>Bifidobacteriaceae</taxon>
        <taxon>Bifidobacterium</taxon>
    </lineage>
</organism>
<proteinExistence type="predicted"/>
<dbReference type="PROSITE" id="PS50932">
    <property type="entry name" value="HTH_LACI_2"/>
    <property type="match status" value="1"/>
</dbReference>
<comment type="caution">
    <text evidence="5">The sequence shown here is derived from an EMBL/GenBank/DDBJ whole genome shotgun (WGS) entry which is preliminary data.</text>
</comment>
<dbReference type="InterPro" id="IPR046335">
    <property type="entry name" value="LacI/GalR-like_sensor"/>
</dbReference>
<keyword evidence="6" id="KW-1185">Reference proteome</keyword>
<feature type="domain" description="HTH lacI-type" evidence="4">
    <location>
        <begin position="4"/>
        <end position="58"/>
    </location>
</feature>
<evidence type="ECO:0000256" key="3">
    <source>
        <dbReference type="ARBA" id="ARBA00023163"/>
    </source>
</evidence>
<dbReference type="CDD" id="cd06267">
    <property type="entry name" value="PBP1_LacI_sugar_binding-like"/>
    <property type="match status" value="1"/>
</dbReference>
<dbReference type="PANTHER" id="PTHR30146">
    <property type="entry name" value="LACI-RELATED TRANSCRIPTIONAL REPRESSOR"/>
    <property type="match status" value="1"/>
</dbReference>
<dbReference type="SUPFAM" id="SSF47413">
    <property type="entry name" value="lambda repressor-like DNA-binding domains"/>
    <property type="match status" value="1"/>
</dbReference>
<dbReference type="EMBL" id="JAFMNU010000027">
    <property type="protein sequence ID" value="MBO0624296.1"/>
    <property type="molecule type" value="Genomic_DNA"/>
</dbReference>
<dbReference type="InterPro" id="IPR028082">
    <property type="entry name" value="Peripla_BP_I"/>
</dbReference>
<evidence type="ECO:0000313" key="6">
    <source>
        <dbReference type="Proteomes" id="UP000664299"/>
    </source>
</evidence>
<dbReference type="InterPro" id="IPR010982">
    <property type="entry name" value="Lambda_DNA-bd_dom_sf"/>
</dbReference>
<gene>
    <name evidence="5" type="ORF">J1F30_08035</name>
</gene>